<dbReference type="OrthoDB" id="4558596at2"/>
<accession>H5UT57</accession>
<gene>
    <name evidence="1" type="ORF">MOPEL_085_00010</name>
</gene>
<name>H5UT57_9MICO</name>
<evidence type="ECO:0000313" key="2">
    <source>
        <dbReference type="Proteomes" id="UP000004367"/>
    </source>
</evidence>
<reference evidence="1 2" key="1">
    <citation type="submission" date="2012-02" db="EMBL/GenBank/DDBJ databases">
        <title>Whole genome shotgun sequence of Mobilicoccus pelagius NBRC 104925.</title>
        <authorList>
            <person name="Yoshida Y."/>
            <person name="Hosoyama A."/>
            <person name="Tsuchikane K."/>
            <person name="Katsumata H."/>
            <person name="Yamazaki S."/>
            <person name="Fujita N."/>
        </authorList>
    </citation>
    <scope>NUCLEOTIDE SEQUENCE [LARGE SCALE GENOMIC DNA]</scope>
    <source>
        <strain evidence="1 2">NBRC 104925</strain>
    </source>
</reference>
<keyword evidence="2" id="KW-1185">Reference proteome</keyword>
<proteinExistence type="predicted"/>
<evidence type="ECO:0008006" key="3">
    <source>
        <dbReference type="Google" id="ProtNLM"/>
    </source>
</evidence>
<dbReference type="EMBL" id="BAFE01000063">
    <property type="protein sequence ID" value="GAB48915.1"/>
    <property type="molecule type" value="Genomic_DNA"/>
</dbReference>
<dbReference type="STRING" id="1089455.MOPEL_085_00010"/>
<comment type="caution">
    <text evidence="1">The sequence shown here is derived from an EMBL/GenBank/DDBJ whole genome shotgun (WGS) entry which is preliminary data.</text>
</comment>
<protein>
    <recommendedName>
        <fullName evidence="3">TfoX N-terminal domain-containing protein</fullName>
    </recommendedName>
</protein>
<dbReference type="Proteomes" id="UP000004367">
    <property type="component" value="Unassembled WGS sequence"/>
</dbReference>
<sequence>MDTHDLFDRMASELAASGVVEETVDGARTLQVDGIPFARLAEGGAQVLLPEGSPARDEALALPSVTGTSGDWVALTDRDVSAWPTLLEQALAGVRR</sequence>
<dbReference type="RefSeq" id="WP_009482813.1">
    <property type="nucleotide sequence ID" value="NZ_BAFE01000063.1"/>
</dbReference>
<dbReference type="AlphaFoldDB" id="H5UT57"/>
<organism evidence="1 2">
    <name type="scientific">Mobilicoccus pelagius NBRC 104925</name>
    <dbReference type="NCBI Taxonomy" id="1089455"/>
    <lineage>
        <taxon>Bacteria</taxon>
        <taxon>Bacillati</taxon>
        <taxon>Actinomycetota</taxon>
        <taxon>Actinomycetes</taxon>
        <taxon>Micrococcales</taxon>
        <taxon>Dermatophilaceae</taxon>
        <taxon>Mobilicoccus</taxon>
    </lineage>
</organism>
<evidence type="ECO:0000313" key="1">
    <source>
        <dbReference type="EMBL" id="GAB48915.1"/>
    </source>
</evidence>